<keyword evidence="3 6" id="KW-0694">RNA-binding</keyword>
<dbReference type="PANTHER" id="PTHR45699:SF3">
    <property type="entry name" value="LARGE RIBOSOMAL SUBUNIT PROTEIN UL10"/>
    <property type="match status" value="1"/>
</dbReference>
<dbReference type="Pfam" id="PF00466">
    <property type="entry name" value="Ribosomal_L10"/>
    <property type="match status" value="1"/>
</dbReference>
<dbReference type="PANTHER" id="PTHR45699">
    <property type="entry name" value="60S ACIDIC RIBOSOMAL PROTEIN P0"/>
    <property type="match status" value="1"/>
</dbReference>
<evidence type="ECO:0000256" key="1">
    <source>
        <dbReference type="ARBA" id="ARBA00008889"/>
    </source>
</evidence>
<dbReference type="RefSeq" id="WP_007345504.1">
    <property type="nucleotide sequence ID" value="NZ_AOIW01000054.1"/>
</dbReference>
<dbReference type="CDD" id="cd05795">
    <property type="entry name" value="Ribosomal_P0_L10e"/>
    <property type="match status" value="1"/>
</dbReference>
<evidence type="ECO:0000256" key="6">
    <source>
        <dbReference type="HAMAP-Rule" id="MF_00280"/>
    </source>
</evidence>
<evidence type="ECO:0000256" key="7">
    <source>
        <dbReference type="SAM" id="MobiDB-lite"/>
    </source>
</evidence>
<comment type="subunit">
    <text evidence="6">Part of the 50S ribosomal subunit. Forms part of the ribosomal stalk which helps the ribosome interact with GTP-bound translation factors. Forms a heptameric L10(L12)2(L12)2(L12)2 complex, where L10 forms an elongated spine to which the L12 dimers bind in a sequential fashion.</text>
</comment>
<dbReference type="GO" id="GO:0000027">
    <property type="term" value="P:ribosomal large subunit assembly"/>
    <property type="evidence" value="ECO:0007669"/>
    <property type="project" value="TreeGrafter"/>
</dbReference>
<evidence type="ECO:0000256" key="3">
    <source>
        <dbReference type="ARBA" id="ARBA00022884"/>
    </source>
</evidence>
<dbReference type="PATRIC" id="fig|1227486.3.peg.2051"/>
<dbReference type="GO" id="GO:0002181">
    <property type="term" value="P:cytoplasmic translation"/>
    <property type="evidence" value="ECO:0007669"/>
    <property type="project" value="TreeGrafter"/>
</dbReference>
<proteinExistence type="inferred from homology"/>
<dbReference type="InterPro" id="IPR050323">
    <property type="entry name" value="Ribosomal_protein_uL10"/>
</dbReference>
<accession>M0DB37</accession>
<dbReference type="NCBIfam" id="NF003098">
    <property type="entry name" value="PRK04019.1-5"/>
    <property type="match status" value="1"/>
</dbReference>
<dbReference type="Gene3D" id="6.10.140.760">
    <property type="match status" value="1"/>
</dbReference>
<dbReference type="InterPro" id="IPR043164">
    <property type="entry name" value="Ribosomal_uL10-like_insert_sf"/>
</dbReference>
<evidence type="ECO:0000256" key="2">
    <source>
        <dbReference type="ARBA" id="ARBA00022730"/>
    </source>
</evidence>
<dbReference type="HAMAP" id="MF_00280">
    <property type="entry name" value="Ribosomal_uL10_arch"/>
    <property type="match status" value="1"/>
</dbReference>
<feature type="region of interest" description="Disordered" evidence="7">
    <location>
        <begin position="290"/>
        <end position="348"/>
    </location>
</feature>
<dbReference type="InterPro" id="IPR040637">
    <property type="entry name" value="Ribosomal_uL10-like_insert"/>
</dbReference>
<comment type="caution">
    <text evidence="9">The sequence shown here is derived from an EMBL/GenBank/DDBJ whole genome shotgun (WGS) entry which is preliminary data.</text>
</comment>
<evidence type="ECO:0000313" key="9">
    <source>
        <dbReference type="EMBL" id="ELZ31952.1"/>
    </source>
</evidence>
<dbReference type="Gene3D" id="3.30.70.1730">
    <property type="match status" value="1"/>
</dbReference>
<evidence type="ECO:0000256" key="4">
    <source>
        <dbReference type="ARBA" id="ARBA00022980"/>
    </source>
</evidence>
<dbReference type="InterPro" id="IPR022909">
    <property type="entry name" value="Ribosomal_uL10_arc"/>
</dbReference>
<dbReference type="GO" id="GO:0022625">
    <property type="term" value="C:cytosolic large ribosomal subunit"/>
    <property type="evidence" value="ECO:0007669"/>
    <property type="project" value="TreeGrafter"/>
</dbReference>
<sequence>MSSVRKTETIPEWKREEVAELVEFIDSYQSVGIVGVAGIPSRQLQAMRRELHGSAAVRMSRNTLTNRALEEVDDGVEALTEYVSGQVALVGTNDNPFGLFKQLEASKTPAPINAGEVAPNDIVIPEGDTGVDPGPFVGELQTVGASARIMDGSIKVTEDSTVLEEGEVVDDDLANVLVELGIEPKEVGLDLRAVYSEGVLFEPEELELDVDEYREDIRSAAAAARNLSVNAAYPTAATAGTLLAKASGEAKSVGLFAEIESPDVVPDLIGKADAQLRALATQIDDEEALPEELQGVEAAPAPEPAADDADEEEEQADDNTEDAEETDTDDDADDDGDDGGEGLGAMFG</sequence>
<comment type="function">
    <text evidence="6">Forms part of the ribosomal stalk, playing a central role in the interaction of the ribosome with GTP-bound translation factors.</text>
</comment>
<keyword evidence="5 6" id="KW-0687">Ribonucleoprotein</keyword>
<dbReference type="NCBIfam" id="NF003097">
    <property type="entry name" value="PRK04019.1-4"/>
    <property type="match status" value="1"/>
</dbReference>
<keyword evidence="4 6" id="KW-0689">Ribosomal protein</keyword>
<feature type="domain" description="Large ribosomal subunit protein uL10-like insertion" evidence="8">
    <location>
        <begin position="114"/>
        <end position="182"/>
    </location>
</feature>
<keyword evidence="2 6" id="KW-0699">rRNA-binding</keyword>
<comment type="similarity">
    <text evidence="1 6">Belongs to the universal ribosomal protein uL10 family.</text>
</comment>
<evidence type="ECO:0000256" key="5">
    <source>
        <dbReference type="ARBA" id="ARBA00023274"/>
    </source>
</evidence>
<feature type="compositionally biased region" description="Acidic residues" evidence="7">
    <location>
        <begin position="305"/>
        <end position="340"/>
    </location>
</feature>
<dbReference type="InterPro" id="IPR001790">
    <property type="entry name" value="Ribosomal_uL10"/>
</dbReference>
<evidence type="ECO:0000259" key="8">
    <source>
        <dbReference type="Pfam" id="PF17777"/>
    </source>
</evidence>
<dbReference type="InterPro" id="IPR043141">
    <property type="entry name" value="Ribosomal_uL10-like_sf"/>
</dbReference>
<dbReference type="Pfam" id="PF17777">
    <property type="entry name" value="RL10P_insert"/>
    <property type="match status" value="1"/>
</dbReference>
<dbReference type="Proteomes" id="UP000011572">
    <property type="component" value="Unassembled WGS sequence"/>
</dbReference>
<protein>
    <recommendedName>
        <fullName evidence="6">Large ribosomal subunit protein uL10</fullName>
    </recommendedName>
    <alternativeName>
        <fullName evidence="6">Acidic ribosomal protein P0 homolog</fullName>
    </alternativeName>
</protein>
<gene>
    <name evidence="6" type="primary">rpl10</name>
    <name evidence="6 9" type="synonym">rplP0</name>
    <name evidence="9" type="ORF">C473_10618</name>
</gene>
<dbReference type="AlphaFoldDB" id="M0DB37"/>
<dbReference type="GO" id="GO:0003735">
    <property type="term" value="F:structural constituent of ribosome"/>
    <property type="evidence" value="ECO:0007669"/>
    <property type="project" value="TreeGrafter"/>
</dbReference>
<organism evidence="9 10">
    <name type="scientific">Halorubrum distributum JCM 10247</name>
    <dbReference type="NCBI Taxonomy" id="1227486"/>
    <lineage>
        <taxon>Archaea</taxon>
        <taxon>Methanobacteriati</taxon>
        <taxon>Methanobacteriota</taxon>
        <taxon>Stenosarchaea group</taxon>
        <taxon>Halobacteria</taxon>
        <taxon>Halobacteriales</taxon>
        <taxon>Haloferacaceae</taxon>
        <taxon>Halorubrum</taxon>
        <taxon>Halorubrum distributum group</taxon>
    </lineage>
</organism>
<dbReference type="GO" id="GO:0070180">
    <property type="term" value="F:large ribosomal subunit rRNA binding"/>
    <property type="evidence" value="ECO:0007669"/>
    <property type="project" value="UniProtKB-UniRule"/>
</dbReference>
<name>M0DB37_9EURY</name>
<reference evidence="9 10" key="1">
    <citation type="journal article" date="2014" name="PLoS Genet.">
        <title>Phylogenetically driven sequencing of extremely halophilic archaea reveals strategies for static and dynamic osmo-response.</title>
        <authorList>
            <person name="Becker E.A."/>
            <person name="Seitzer P.M."/>
            <person name="Tritt A."/>
            <person name="Larsen D."/>
            <person name="Krusor M."/>
            <person name="Yao A.I."/>
            <person name="Wu D."/>
            <person name="Madern D."/>
            <person name="Eisen J.A."/>
            <person name="Darling A.E."/>
            <person name="Facciotti M.T."/>
        </authorList>
    </citation>
    <scope>NUCLEOTIDE SEQUENCE [LARGE SCALE GENOMIC DNA]</scope>
    <source>
        <strain evidence="9 10">JCM 10247</strain>
    </source>
</reference>
<dbReference type="EMBL" id="AOIW01000054">
    <property type="protein sequence ID" value="ELZ31952.1"/>
    <property type="molecule type" value="Genomic_DNA"/>
</dbReference>
<dbReference type="Gene3D" id="3.90.105.20">
    <property type="match status" value="1"/>
</dbReference>
<dbReference type="SUPFAM" id="SSF160369">
    <property type="entry name" value="Ribosomal protein L10-like"/>
    <property type="match status" value="1"/>
</dbReference>
<evidence type="ECO:0000313" key="10">
    <source>
        <dbReference type="Proteomes" id="UP000011572"/>
    </source>
</evidence>